<dbReference type="PIRSF" id="PIRSF005902">
    <property type="entry name" value="DNase_TatD"/>
    <property type="match status" value="1"/>
</dbReference>
<keyword evidence="1 3" id="KW-0378">Hydrolase</keyword>
<proteinExistence type="predicted"/>
<name>A0A7C9TQJ8_9MICO</name>
<dbReference type="Proteomes" id="UP000479756">
    <property type="component" value="Unassembled WGS sequence"/>
</dbReference>
<dbReference type="InterPro" id="IPR001130">
    <property type="entry name" value="TatD-like"/>
</dbReference>
<dbReference type="InterPro" id="IPR018228">
    <property type="entry name" value="DNase_TatD-rel_CS"/>
</dbReference>
<accession>A0A7C9TQJ8</accession>
<evidence type="ECO:0000256" key="1">
    <source>
        <dbReference type="ARBA" id="ARBA00022801"/>
    </source>
</evidence>
<feature type="binding site" evidence="2">
    <location>
        <position position="152"/>
    </location>
    <ligand>
        <name>a divalent metal cation</name>
        <dbReference type="ChEBI" id="CHEBI:60240"/>
        <label>2</label>
    </ligand>
</feature>
<feature type="binding site" evidence="2">
    <location>
        <position position="10"/>
    </location>
    <ligand>
        <name>a divalent metal cation</name>
        <dbReference type="ChEBI" id="CHEBI:60240"/>
        <label>1</label>
    </ligand>
</feature>
<comment type="caution">
    <text evidence="3">The sequence shown here is derived from an EMBL/GenBank/DDBJ whole genome shotgun (WGS) entry which is preliminary data.</text>
</comment>
<evidence type="ECO:0000313" key="4">
    <source>
        <dbReference type="Proteomes" id="UP000479756"/>
    </source>
</evidence>
<feature type="binding site" evidence="2">
    <location>
        <position position="91"/>
    </location>
    <ligand>
        <name>a divalent metal cation</name>
        <dbReference type="ChEBI" id="CHEBI:60240"/>
        <label>1</label>
    </ligand>
</feature>
<dbReference type="RefSeq" id="WP_163473248.1">
    <property type="nucleotide sequence ID" value="NZ_JAAGWZ010000002.1"/>
</dbReference>
<dbReference type="Gene3D" id="3.20.20.140">
    <property type="entry name" value="Metal-dependent hydrolases"/>
    <property type="match status" value="1"/>
</dbReference>
<organism evidence="3 4">
    <name type="scientific">Galbitalea soli</name>
    <dbReference type="NCBI Taxonomy" id="1268042"/>
    <lineage>
        <taxon>Bacteria</taxon>
        <taxon>Bacillati</taxon>
        <taxon>Actinomycetota</taxon>
        <taxon>Actinomycetes</taxon>
        <taxon>Micrococcales</taxon>
        <taxon>Microbacteriaceae</taxon>
        <taxon>Galbitalea</taxon>
    </lineage>
</organism>
<dbReference type="GO" id="GO:0046872">
    <property type="term" value="F:metal ion binding"/>
    <property type="evidence" value="ECO:0007669"/>
    <property type="project" value="UniProtKB-KW"/>
</dbReference>
<gene>
    <name evidence="3" type="ORF">G3T37_09015</name>
</gene>
<dbReference type="Pfam" id="PF01026">
    <property type="entry name" value="TatD_DNase"/>
    <property type="match status" value="1"/>
</dbReference>
<dbReference type="AlphaFoldDB" id="A0A7C9TQJ8"/>
<sequence length="254" mass="27259">MTEWLGVDTHVHLGAYDDPAAELEHSTRAGVRVFASTTLASEYRRLAATLPPTHGLELGLGVHPLHADSPDIEQELAVFAEEFPRARWISEIGLDGFFARGDGPGLAAQRHVFETILAAGVGDRILSVHSREAEDLSAELVLAAAPAAAVFHWYDGTVAQARPLADAGYLFSVNAFMVQSAAHEELLRWLPRDLLITETDGPTTTMPSGAGTHPADVIEIARLLAVIRGDEVDALRRQLVANAERVDAAAPPRG</sequence>
<dbReference type="InterPro" id="IPR032466">
    <property type="entry name" value="Metal_Hydrolase"/>
</dbReference>
<protein>
    <submittedName>
        <fullName evidence="3">TatD family hydrolase</fullName>
    </submittedName>
</protein>
<keyword evidence="2" id="KW-0479">Metal-binding</keyword>
<dbReference type="PANTHER" id="PTHR46124">
    <property type="entry name" value="D-AMINOACYL-TRNA DEACYLASE"/>
    <property type="match status" value="1"/>
</dbReference>
<keyword evidence="4" id="KW-1185">Reference proteome</keyword>
<evidence type="ECO:0000313" key="3">
    <source>
        <dbReference type="EMBL" id="NEM91496.1"/>
    </source>
</evidence>
<feature type="binding site" evidence="2">
    <location>
        <position position="129"/>
    </location>
    <ligand>
        <name>a divalent metal cation</name>
        <dbReference type="ChEBI" id="CHEBI:60240"/>
        <label>2</label>
    </ligand>
</feature>
<evidence type="ECO:0000256" key="2">
    <source>
        <dbReference type="PIRSR" id="PIRSR005902-1"/>
    </source>
</evidence>
<reference evidence="3 4" key="1">
    <citation type="journal article" date="2014" name="Int. J. Syst. Evol. Microbiol.">
        <title>Description of Galbitalea soli gen. nov., sp. nov., and Frondihabitans sucicola sp. nov.</title>
        <authorList>
            <person name="Kim S.J."/>
            <person name="Lim J.M."/>
            <person name="Ahn J.H."/>
            <person name="Weon H.Y."/>
            <person name="Hamada M."/>
            <person name="Suzuki K."/>
            <person name="Ahn T.Y."/>
            <person name="Kwon S.W."/>
        </authorList>
    </citation>
    <scope>NUCLEOTIDE SEQUENCE [LARGE SCALE GENOMIC DNA]</scope>
    <source>
        <strain evidence="3 4">NBRC 108727</strain>
    </source>
</reference>
<dbReference type="GO" id="GO:0016788">
    <property type="term" value="F:hydrolase activity, acting on ester bonds"/>
    <property type="evidence" value="ECO:0007669"/>
    <property type="project" value="InterPro"/>
</dbReference>
<dbReference type="PANTHER" id="PTHR46124:SF2">
    <property type="entry name" value="D-AMINOACYL-TRNA DEACYLASE"/>
    <property type="match status" value="1"/>
</dbReference>
<dbReference type="SUPFAM" id="SSF51556">
    <property type="entry name" value="Metallo-dependent hydrolases"/>
    <property type="match status" value="1"/>
</dbReference>
<dbReference type="EMBL" id="JAAGWZ010000002">
    <property type="protein sequence ID" value="NEM91496.1"/>
    <property type="molecule type" value="Genomic_DNA"/>
</dbReference>
<dbReference type="PROSITE" id="PS01091">
    <property type="entry name" value="TATD_3"/>
    <property type="match status" value="1"/>
</dbReference>
<feature type="binding site" evidence="2">
    <location>
        <position position="200"/>
    </location>
    <ligand>
        <name>a divalent metal cation</name>
        <dbReference type="ChEBI" id="CHEBI:60240"/>
        <label>1</label>
    </ligand>
</feature>
<feature type="binding site" evidence="2">
    <location>
        <position position="12"/>
    </location>
    <ligand>
        <name>a divalent metal cation</name>
        <dbReference type="ChEBI" id="CHEBI:60240"/>
        <label>1</label>
    </ligand>
</feature>